<protein>
    <recommendedName>
        <fullName evidence="6">Transmembrane protein</fullName>
    </recommendedName>
</protein>
<feature type="transmembrane region" description="Helical" evidence="1">
    <location>
        <begin position="20"/>
        <end position="51"/>
    </location>
</feature>
<evidence type="ECO:0000256" key="1">
    <source>
        <dbReference type="SAM" id="Phobius"/>
    </source>
</evidence>
<evidence type="ECO:0008006" key="6">
    <source>
        <dbReference type="Google" id="ProtNLM"/>
    </source>
</evidence>
<comment type="caution">
    <text evidence="2">The sequence shown here is derived from an EMBL/GenBank/DDBJ whole genome shotgun (WGS) entry which is preliminary data.</text>
</comment>
<keyword evidence="1" id="KW-0812">Transmembrane</keyword>
<dbReference type="EMBL" id="LUUH01000105">
    <property type="protein sequence ID" value="OAH96979.1"/>
    <property type="molecule type" value="Genomic_DNA"/>
</dbReference>
<feature type="transmembrane region" description="Helical" evidence="1">
    <location>
        <begin position="63"/>
        <end position="87"/>
    </location>
</feature>
<name>A0A177LUF5_METMH</name>
<feature type="transmembrane region" description="Helical" evidence="1">
    <location>
        <begin position="275"/>
        <end position="300"/>
    </location>
</feature>
<dbReference type="Proteomes" id="UP000078090">
    <property type="component" value="Unassembled WGS sequence"/>
</dbReference>
<reference evidence="4 5" key="1">
    <citation type="submission" date="2016-03" db="EMBL/GenBank/DDBJ databases">
        <authorList>
            <person name="Ploux O."/>
        </authorList>
    </citation>
    <scope>NUCLEOTIDE SEQUENCE [LARGE SCALE GENOMIC DNA]</scope>
    <source>
        <strain evidence="2 5">R-45363</strain>
        <strain evidence="3 4">R-45371</strain>
    </source>
</reference>
<evidence type="ECO:0000313" key="3">
    <source>
        <dbReference type="EMBL" id="OAH96979.1"/>
    </source>
</evidence>
<feature type="transmembrane region" description="Helical" evidence="1">
    <location>
        <begin position="111"/>
        <end position="135"/>
    </location>
</feature>
<organism evidence="2 5">
    <name type="scientific">Methylomonas methanica</name>
    <dbReference type="NCBI Taxonomy" id="421"/>
    <lineage>
        <taxon>Bacteria</taxon>
        <taxon>Pseudomonadati</taxon>
        <taxon>Pseudomonadota</taxon>
        <taxon>Gammaproteobacteria</taxon>
        <taxon>Methylococcales</taxon>
        <taxon>Methylococcaceae</taxon>
        <taxon>Methylomonas</taxon>
    </lineage>
</organism>
<proteinExistence type="predicted"/>
<dbReference type="Proteomes" id="UP000077763">
    <property type="component" value="Unassembled WGS sequence"/>
</dbReference>
<gene>
    <name evidence="2" type="ORF">A1332_23265</name>
    <name evidence="3" type="ORF">A1353_23625</name>
</gene>
<dbReference type="RefSeq" id="WP_064010897.1">
    <property type="nucleotide sequence ID" value="NZ_LUUG01000137.1"/>
</dbReference>
<sequence>MTTLEQTVLDARPDTTASGVSWGSIFAGATAAAALSLILLILGVGLGFPALSPWSHQGISATALGISSILWLSFAQIAASGVGGYLAGRLRVRWASVHSDEVYFRDTAHGLLAWAIASLVTAVLLGTVAGNLLAIGASANATAISTGAELAGVHAPVGHPNPPSKGVDERKHNGDSDLSYWVDSLFRSVQSPTDMLEKDYGLVWREASRIFANGLRLNGLPPEDQKYLGQVVAKQTGLSGADAEKRVFNVFAKVQAELAKTEQSLKQTADDARKLAAYSSLWMVVALLSGAFVASLAATFGGKQRDSETYVDRGL</sequence>
<evidence type="ECO:0000313" key="4">
    <source>
        <dbReference type="Proteomes" id="UP000077763"/>
    </source>
</evidence>
<keyword evidence="1" id="KW-0472">Membrane</keyword>
<evidence type="ECO:0000313" key="5">
    <source>
        <dbReference type="Proteomes" id="UP000078090"/>
    </source>
</evidence>
<dbReference type="OrthoDB" id="7032238at2"/>
<accession>A0A177LUF5</accession>
<dbReference type="AlphaFoldDB" id="A0A177LUF5"/>
<keyword evidence="1" id="KW-1133">Transmembrane helix</keyword>
<evidence type="ECO:0000313" key="2">
    <source>
        <dbReference type="EMBL" id="OAH96178.1"/>
    </source>
</evidence>
<dbReference type="EMBL" id="LUUG01000137">
    <property type="protein sequence ID" value="OAH96178.1"/>
    <property type="molecule type" value="Genomic_DNA"/>
</dbReference>